<comment type="similarity">
    <text evidence="1 5">Belongs to the metallo-dependent hydrolases superfamily. CpsB/CapC family.</text>
</comment>
<name>A0A1X7KAR1_9BACL</name>
<dbReference type="SUPFAM" id="SSF89550">
    <property type="entry name" value="PHP domain-like"/>
    <property type="match status" value="1"/>
</dbReference>
<dbReference type="GO" id="GO:0030145">
    <property type="term" value="F:manganese ion binding"/>
    <property type="evidence" value="ECO:0007669"/>
    <property type="project" value="UniProtKB-UniRule"/>
</dbReference>
<keyword evidence="2 5" id="KW-0378">Hydrolase</keyword>
<evidence type="ECO:0000256" key="3">
    <source>
        <dbReference type="ARBA" id="ARBA00022912"/>
    </source>
</evidence>
<keyword evidence="3 5" id="KW-0904">Protein phosphatase</keyword>
<gene>
    <name evidence="6" type="ORF">SAMN06295960_2235</name>
</gene>
<evidence type="ECO:0000256" key="5">
    <source>
        <dbReference type="PIRNR" id="PIRNR016557"/>
    </source>
</evidence>
<dbReference type="PANTHER" id="PTHR39181">
    <property type="entry name" value="TYROSINE-PROTEIN PHOSPHATASE YWQE"/>
    <property type="match status" value="1"/>
</dbReference>
<dbReference type="GO" id="GO:0004725">
    <property type="term" value="F:protein tyrosine phosphatase activity"/>
    <property type="evidence" value="ECO:0007669"/>
    <property type="project" value="UniProtKB-UniRule"/>
</dbReference>
<dbReference type="RefSeq" id="WP_085494422.1">
    <property type="nucleotide sequence ID" value="NZ_FXAZ01000002.1"/>
</dbReference>
<organism evidence="6 7">
    <name type="scientific">Paenibacillus aquistagni</name>
    <dbReference type="NCBI Taxonomy" id="1852522"/>
    <lineage>
        <taxon>Bacteria</taxon>
        <taxon>Bacillati</taxon>
        <taxon>Bacillota</taxon>
        <taxon>Bacilli</taxon>
        <taxon>Bacillales</taxon>
        <taxon>Paenibacillaceae</taxon>
        <taxon>Paenibacillus</taxon>
    </lineage>
</organism>
<dbReference type="STRING" id="1852522.SAMN06295960_2235"/>
<proteinExistence type="inferred from homology"/>
<dbReference type="EMBL" id="FXAZ01000002">
    <property type="protein sequence ID" value="SMG37570.1"/>
    <property type="molecule type" value="Genomic_DNA"/>
</dbReference>
<reference evidence="6 7" key="1">
    <citation type="submission" date="2017-04" db="EMBL/GenBank/DDBJ databases">
        <authorList>
            <person name="Afonso C.L."/>
            <person name="Miller P.J."/>
            <person name="Scott M.A."/>
            <person name="Spackman E."/>
            <person name="Goraichik I."/>
            <person name="Dimitrov K.M."/>
            <person name="Suarez D.L."/>
            <person name="Swayne D.E."/>
        </authorList>
    </citation>
    <scope>NUCLEOTIDE SEQUENCE [LARGE SCALE GENOMIC DNA]</scope>
    <source>
        <strain evidence="6 7">11</strain>
    </source>
</reference>
<comment type="catalytic activity">
    <reaction evidence="4 5">
        <text>O-phospho-L-tyrosyl-[protein] + H2O = L-tyrosyl-[protein] + phosphate</text>
        <dbReference type="Rhea" id="RHEA:10684"/>
        <dbReference type="Rhea" id="RHEA-COMP:10136"/>
        <dbReference type="Rhea" id="RHEA-COMP:20101"/>
        <dbReference type="ChEBI" id="CHEBI:15377"/>
        <dbReference type="ChEBI" id="CHEBI:43474"/>
        <dbReference type="ChEBI" id="CHEBI:46858"/>
        <dbReference type="ChEBI" id="CHEBI:61978"/>
        <dbReference type="EC" id="3.1.3.48"/>
    </reaction>
</comment>
<dbReference type="Gene3D" id="3.20.20.140">
    <property type="entry name" value="Metal-dependent hydrolases"/>
    <property type="match status" value="1"/>
</dbReference>
<dbReference type="EC" id="3.1.3.48" evidence="5"/>
<dbReference type="OrthoDB" id="9788539at2"/>
<evidence type="ECO:0000256" key="2">
    <source>
        <dbReference type="ARBA" id="ARBA00022801"/>
    </source>
</evidence>
<sequence>MFIDIHCHILHGVDDGARSLADSIHMAEEAARLGIQKIIATPHHSVHTYHNPRELILNSVSELNEELTRQQLDVEILPGQELRLTPKYVQQHRDHEWQTLGDSPYLLVELPSSGLPSYFWDFVQFVHKHNQRIIIAHPERNHSIMTNKELAHLLIQKGILLQVNASSLLGQYGQKIKRCAIHLCKQRSIHVVASDAHGTYDRGFTLLSGYNVIERIMGEEYTIQLARHARHIAEGHEIDSTQHSRLVHSAQS</sequence>
<evidence type="ECO:0000313" key="6">
    <source>
        <dbReference type="EMBL" id="SMG37570.1"/>
    </source>
</evidence>
<dbReference type="InterPro" id="IPR016667">
    <property type="entry name" value="Caps_polysacc_synth_CpsB/CapC"/>
</dbReference>
<evidence type="ECO:0000256" key="1">
    <source>
        <dbReference type="ARBA" id="ARBA00005750"/>
    </source>
</evidence>
<accession>A0A1X7KAR1</accession>
<dbReference type="PANTHER" id="PTHR39181:SF1">
    <property type="entry name" value="TYROSINE-PROTEIN PHOSPHATASE YWQE"/>
    <property type="match status" value="1"/>
</dbReference>
<dbReference type="InterPro" id="IPR016195">
    <property type="entry name" value="Pol/histidinol_Pase-like"/>
</dbReference>
<evidence type="ECO:0000313" key="7">
    <source>
        <dbReference type="Proteomes" id="UP000193834"/>
    </source>
</evidence>
<evidence type="ECO:0000256" key="4">
    <source>
        <dbReference type="ARBA" id="ARBA00051722"/>
    </source>
</evidence>
<dbReference type="AlphaFoldDB" id="A0A1X7KAR1"/>
<dbReference type="Pfam" id="PF19567">
    <property type="entry name" value="CpsB_CapC"/>
    <property type="match status" value="1"/>
</dbReference>
<dbReference type="PIRSF" id="PIRSF016557">
    <property type="entry name" value="Caps_synth_CpsB"/>
    <property type="match status" value="1"/>
</dbReference>
<keyword evidence="7" id="KW-1185">Reference proteome</keyword>
<dbReference type="Proteomes" id="UP000193834">
    <property type="component" value="Unassembled WGS sequence"/>
</dbReference>
<protein>
    <recommendedName>
        <fullName evidence="5">Tyrosine-protein phosphatase</fullName>
        <ecNumber evidence="5">3.1.3.48</ecNumber>
    </recommendedName>
</protein>